<keyword evidence="3 6" id="KW-0812">Transmembrane</keyword>
<dbReference type="Proteomes" id="UP000321662">
    <property type="component" value="Unassembled WGS sequence"/>
</dbReference>
<reference evidence="8 9" key="1">
    <citation type="submission" date="2019-07" db="EMBL/GenBank/DDBJ databases">
        <title>Whole genome shotgun sequence of Alkalibacterium kapii NBRC 103247.</title>
        <authorList>
            <person name="Hosoyama A."/>
            <person name="Uohara A."/>
            <person name="Ohji S."/>
            <person name="Ichikawa N."/>
        </authorList>
    </citation>
    <scope>NUCLEOTIDE SEQUENCE [LARGE SCALE GENOMIC DNA]</scope>
    <source>
        <strain evidence="8 9">NBRC 103247</strain>
    </source>
</reference>
<feature type="transmembrane region" description="Helical" evidence="6">
    <location>
        <begin position="112"/>
        <end position="131"/>
    </location>
</feature>
<dbReference type="InterPro" id="IPR051401">
    <property type="entry name" value="GtrA_CellWall_Glycosyl"/>
</dbReference>
<keyword evidence="9" id="KW-1185">Reference proteome</keyword>
<comment type="similarity">
    <text evidence="2">Belongs to the GtrA family.</text>
</comment>
<evidence type="ECO:0000256" key="2">
    <source>
        <dbReference type="ARBA" id="ARBA00009399"/>
    </source>
</evidence>
<name>A0A511ATA1_9LACT</name>
<comment type="subcellular location">
    <subcellularLocation>
        <location evidence="1">Membrane</location>
        <topology evidence="1">Multi-pass membrane protein</topology>
    </subcellularLocation>
</comment>
<protein>
    <submittedName>
        <fullName evidence="8">Membrane protein</fullName>
    </submittedName>
</protein>
<organism evidence="8 9">
    <name type="scientific">Alkalibacterium kapii</name>
    <dbReference type="NCBI Taxonomy" id="426704"/>
    <lineage>
        <taxon>Bacteria</taxon>
        <taxon>Bacillati</taxon>
        <taxon>Bacillota</taxon>
        <taxon>Bacilli</taxon>
        <taxon>Lactobacillales</taxon>
        <taxon>Carnobacteriaceae</taxon>
        <taxon>Alkalibacterium</taxon>
    </lineage>
</organism>
<dbReference type="Pfam" id="PF04138">
    <property type="entry name" value="GtrA_DPMS_TM"/>
    <property type="match status" value="1"/>
</dbReference>
<feature type="transmembrane region" description="Helical" evidence="6">
    <location>
        <begin position="38"/>
        <end position="58"/>
    </location>
</feature>
<sequence>MKKLYIEHQEKIAYLIVGGLTTLVNFGVFYLLNTVFSFSYLIANAVSILAAILFAFLLNKMYVFKSVTATVKAVVREFILFTGFRLGSGLFDMLSMWVLVGLADLNTSVAKVLTGLIIIIINYVLSKFIVFRKSEPYESE</sequence>
<evidence type="ECO:0000256" key="1">
    <source>
        <dbReference type="ARBA" id="ARBA00004141"/>
    </source>
</evidence>
<dbReference type="RefSeq" id="WP_186805104.1">
    <property type="nucleotide sequence ID" value="NZ_BJUY01000010.1"/>
</dbReference>
<dbReference type="AlphaFoldDB" id="A0A511ATA1"/>
<proteinExistence type="inferred from homology"/>
<evidence type="ECO:0000256" key="3">
    <source>
        <dbReference type="ARBA" id="ARBA00022692"/>
    </source>
</evidence>
<dbReference type="PANTHER" id="PTHR38459">
    <property type="entry name" value="PROPHAGE BACTOPRENOL-LINKED GLUCOSE TRANSLOCASE HOMOLOG"/>
    <property type="match status" value="1"/>
</dbReference>
<dbReference type="GO" id="GO:0000271">
    <property type="term" value="P:polysaccharide biosynthetic process"/>
    <property type="evidence" value="ECO:0007669"/>
    <property type="project" value="InterPro"/>
</dbReference>
<evidence type="ECO:0000259" key="7">
    <source>
        <dbReference type="Pfam" id="PF04138"/>
    </source>
</evidence>
<feature type="transmembrane region" description="Helical" evidence="6">
    <location>
        <begin position="12"/>
        <end position="32"/>
    </location>
</feature>
<dbReference type="GO" id="GO:0005886">
    <property type="term" value="C:plasma membrane"/>
    <property type="evidence" value="ECO:0007669"/>
    <property type="project" value="TreeGrafter"/>
</dbReference>
<keyword evidence="5 6" id="KW-0472">Membrane</keyword>
<evidence type="ECO:0000313" key="9">
    <source>
        <dbReference type="Proteomes" id="UP000321662"/>
    </source>
</evidence>
<dbReference type="InterPro" id="IPR007267">
    <property type="entry name" value="GtrA_DPMS_TM"/>
</dbReference>
<dbReference type="PANTHER" id="PTHR38459:SF5">
    <property type="entry name" value="CELL WALL TEICHOIC ACID GLYCOSYLATION PROTEIN GTCA"/>
    <property type="match status" value="1"/>
</dbReference>
<accession>A0A511ATA1</accession>
<feature type="transmembrane region" description="Helical" evidence="6">
    <location>
        <begin position="78"/>
        <end position="100"/>
    </location>
</feature>
<comment type="caution">
    <text evidence="8">The sequence shown here is derived from an EMBL/GenBank/DDBJ whole genome shotgun (WGS) entry which is preliminary data.</text>
</comment>
<evidence type="ECO:0000256" key="5">
    <source>
        <dbReference type="ARBA" id="ARBA00023136"/>
    </source>
</evidence>
<evidence type="ECO:0000256" key="4">
    <source>
        <dbReference type="ARBA" id="ARBA00022989"/>
    </source>
</evidence>
<dbReference type="EMBL" id="BJUY01000010">
    <property type="protein sequence ID" value="GEK91420.1"/>
    <property type="molecule type" value="Genomic_DNA"/>
</dbReference>
<gene>
    <name evidence="8" type="ORF">AKA01nite_10420</name>
</gene>
<evidence type="ECO:0000313" key="8">
    <source>
        <dbReference type="EMBL" id="GEK91420.1"/>
    </source>
</evidence>
<evidence type="ECO:0000256" key="6">
    <source>
        <dbReference type="SAM" id="Phobius"/>
    </source>
</evidence>
<feature type="domain" description="GtrA/DPMS transmembrane" evidence="7">
    <location>
        <begin position="14"/>
        <end position="131"/>
    </location>
</feature>
<keyword evidence="4 6" id="KW-1133">Transmembrane helix</keyword>